<keyword evidence="2" id="KW-0808">Transferase</keyword>
<dbReference type="PANTHER" id="PTHR43792">
    <property type="entry name" value="GNAT FAMILY, PUTATIVE (AFU_ORTHOLOGUE AFUA_3G00765)-RELATED-RELATED"/>
    <property type="match status" value="1"/>
</dbReference>
<dbReference type="EMBL" id="JRUE01000186">
    <property type="protein sequence ID" value="KXZ67530.1"/>
    <property type="molecule type" value="Genomic_DNA"/>
</dbReference>
<dbReference type="SUPFAM" id="SSF55729">
    <property type="entry name" value="Acyl-CoA N-acyltransferases (Nat)"/>
    <property type="match status" value="1"/>
</dbReference>
<dbReference type="AlphaFoldDB" id="A0A150HMR1"/>
<organism evidence="2 3">
    <name type="scientific">Acinetobacter venetianus</name>
    <dbReference type="NCBI Taxonomy" id="52133"/>
    <lineage>
        <taxon>Bacteria</taxon>
        <taxon>Pseudomonadati</taxon>
        <taxon>Pseudomonadota</taxon>
        <taxon>Gammaproteobacteria</taxon>
        <taxon>Moraxellales</taxon>
        <taxon>Moraxellaceae</taxon>
        <taxon>Acinetobacter</taxon>
    </lineage>
</organism>
<dbReference type="PANTHER" id="PTHR43792:SF9">
    <property type="entry name" value="RIBOSOMAL-PROTEIN-ALANINE ACETYLTRANSFERASE"/>
    <property type="match status" value="1"/>
</dbReference>
<feature type="domain" description="N-acetyltransferase" evidence="1">
    <location>
        <begin position="12"/>
        <end position="177"/>
    </location>
</feature>
<dbReference type="Proteomes" id="UP000075680">
    <property type="component" value="Unassembled WGS sequence"/>
</dbReference>
<dbReference type="PATRIC" id="fig|52133.18.peg.2225"/>
<accession>A0A150HMR1</accession>
<evidence type="ECO:0000313" key="3">
    <source>
        <dbReference type="Proteomes" id="UP000075680"/>
    </source>
</evidence>
<dbReference type="RefSeq" id="WP_061519039.1">
    <property type="nucleotide sequence ID" value="NZ_JRUE01000186.1"/>
</dbReference>
<keyword evidence="2" id="KW-0012">Acyltransferase</keyword>
<comment type="caution">
    <text evidence="2">The sequence shown here is derived from an EMBL/GenBank/DDBJ whole genome shotgun (WGS) entry which is preliminary data.</text>
</comment>
<proteinExistence type="predicted"/>
<dbReference type="GO" id="GO:0005737">
    <property type="term" value="C:cytoplasm"/>
    <property type="evidence" value="ECO:0007669"/>
    <property type="project" value="TreeGrafter"/>
</dbReference>
<reference evidence="2 3" key="1">
    <citation type="journal article" date="2016" name="Sci. Rep.">
        <title>Genomic and phenotypic characterization of the species Acinetobacter venetianus.</title>
        <authorList>
            <person name="Fondi M."/>
            <person name="Maida I."/>
            <person name="Perrin E."/>
            <person name="Orlandini V."/>
            <person name="La Torre L."/>
            <person name="Bosi E."/>
            <person name="Negroni A."/>
            <person name="Zanaroli G."/>
            <person name="Fava F."/>
            <person name="Decorosi F."/>
            <person name="Giovannetti L."/>
            <person name="Viti C."/>
            <person name="Vaneechoutte M."/>
            <person name="Dijkshoorn L."/>
            <person name="Fani R."/>
        </authorList>
    </citation>
    <scope>NUCLEOTIDE SEQUENCE [LARGE SCALE GENOMIC DNA]</scope>
    <source>
        <strain evidence="2 3">LUH5627</strain>
    </source>
</reference>
<dbReference type="Pfam" id="PF13302">
    <property type="entry name" value="Acetyltransf_3"/>
    <property type="match status" value="1"/>
</dbReference>
<sequence length="185" mass="21752">MTPFPILSTERLLLREIVMDDVPQLFEIYSNAEAMRWFGADPIRSISEAQKYVQIFADWRTHPNPATRWGIQTQESDQLIGTCGLFKWEPDWKKCRIGYELSSSAWGHGYMTEALKTMIAWGFTHMKLNRIEAFIHPKNYPSLRLAENLAFKYEGHHREAGYWSNQFHDLLHYGLLRSDWNSHSD</sequence>
<gene>
    <name evidence="2" type="primary">ydaF</name>
    <name evidence="2" type="ORF">AVENLUH5627_02148</name>
</gene>
<protein>
    <submittedName>
        <fullName evidence="2">Putative ribosomal N-acetyltransferase YdaF</fullName>
        <ecNumber evidence="2">2.3.1.-</ecNumber>
    </submittedName>
</protein>
<dbReference type="InterPro" id="IPR051531">
    <property type="entry name" value="N-acetyltransferase"/>
</dbReference>
<dbReference type="InterPro" id="IPR000182">
    <property type="entry name" value="GNAT_dom"/>
</dbReference>
<dbReference type="PROSITE" id="PS51186">
    <property type="entry name" value="GNAT"/>
    <property type="match status" value="1"/>
</dbReference>
<evidence type="ECO:0000259" key="1">
    <source>
        <dbReference type="PROSITE" id="PS51186"/>
    </source>
</evidence>
<dbReference type="Gene3D" id="3.40.630.30">
    <property type="match status" value="1"/>
</dbReference>
<evidence type="ECO:0000313" key="2">
    <source>
        <dbReference type="EMBL" id="KXZ67530.1"/>
    </source>
</evidence>
<dbReference type="GO" id="GO:0008999">
    <property type="term" value="F:protein-N-terminal-alanine acetyltransferase activity"/>
    <property type="evidence" value="ECO:0007669"/>
    <property type="project" value="TreeGrafter"/>
</dbReference>
<dbReference type="InterPro" id="IPR016181">
    <property type="entry name" value="Acyl_CoA_acyltransferase"/>
</dbReference>
<name>A0A150HMR1_9GAMM</name>
<dbReference type="EC" id="2.3.1.-" evidence="2"/>